<comment type="caution">
    <text evidence="3">The sequence shown here is derived from an EMBL/GenBank/DDBJ whole genome shotgun (WGS) entry which is preliminary data.</text>
</comment>
<dbReference type="Proteomes" id="UP000324222">
    <property type="component" value="Unassembled WGS sequence"/>
</dbReference>
<dbReference type="EMBL" id="VSRR010029669">
    <property type="protein sequence ID" value="MPC69582.1"/>
    <property type="molecule type" value="Genomic_DNA"/>
</dbReference>
<dbReference type="SUPFAM" id="SSF57625">
    <property type="entry name" value="Invertebrate chitin-binding proteins"/>
    <property type="match status" value="2"/>
</dbReference>
<evidence type="ECO:0000313" key="4">
    <source>
        <dbReference type="Proteomes" id="UP000324222"/>
    </source>
</evidence>
<dbReference type="InterPro" id="IPR002557">
    <property type="entry name" value="Chitin-bd_dom"/>
</dbReference>
<feature type="domain" description="Chitin-binding type-2" evidence="2">
    <location>
        <begin position="160"/>
        <end position="218"/>
    </location>
</feature>
<dbReference type="SMART" id="SM00494">
    <property type="entry name" value="ChtBD2"/>
    <property type="match status" value="3"/>
</dbReference>
<reference evidence="3 4" key="1">
    <citation type="submission" date="2019-05" db="EMBL/GenBank/DDBJ databases">
        <title>Another draft genome of Portunus trituberculatus and its Hox gene families provides insights of decapod evolution.</title>
        <authorList>
            <person name="Jeong J.-H."/>
            <person name="Song I."/>
            <person name="Kim S."/>
            <person name="Choi T."/>
            <person name="Kim D."/>
            <person name="Ryu S."/>
            <person name="Kim W."/>
        </authorList>
    </citation>
    <scope>NUCLEOTIDE SEQUENCE [LARGE SCALE GENOMIC DNA]</scope>
    <source>
        <tissue evidence="3">Muscle</tissue>
    </source>
</reference>
<dbReference type="AlphaFoldDB" id="A0A5B7HEP2"/>
<keyword evidence="4" id="KW-1185">Reference proteome</keyword>
<sequence>MHKPGANLRLFQMCEEGSSGPGACLSISDSRTQCQCSSYPSYVVDSYDPQSYLLCISSTMQIPLSCPAGEEFDSDTSQCAALPTTIAVPTTAEPTATCTEVSLPSEDGIFPLLPSCSGYYGCYTVGGSVMSTGIVSCNEPTPVFNPDTLACEASISGPATPTCASDDIITADTVECNAFYICNSGAIVGEKICCGEGQVFNPATIRCEADTGSVTCPTANPCYTGEVVKVCETSTSTSASSTSSSSISSSLSTSSSVSSTSLSTTYKTDTSTSTSTEITESSTSTDSTTETDSTSTTTVSTSETSSISTSTASTSETSSISTSTASTSEPDDISSSTTSTTSTTSATTTAGVPDCTENIGSFPYPGDCTK</sequence>
<name>A0A5B7HEP2_PORTR</name>
<proteinExistence type="predicted"/>
<feature type="compositionally biased region" description="Low complexity" evidence="1">
    <location>
        <begin position="236"/>
        <end position="350"/>
    </location>
</feature>
<dbReference type="InterPro" id="IPR036508">
    <property type="entry name" value="Chitin-bd_dom_sf"/>
</dbReference>
<evidence type="ECO:0000259" key="2">
    <source>
        <dbReference type="PROSITE" id="PS50940"/>
    </source>
</evidence>
<dbReference type="Gene3D" id="2.170.140.10">
    <property type="entry name" value="Chitin binding domain"/>
    <property type="match status" value="1"/>
</dbReference>
<dbReference type="Pfam" id="PF01607">
    <property type="entry name" value="CBM_14"/>
    <property type="match status" value="1"/>
</dbReference>
<organism evidence="3 4">
    <name type="scientific">Portunus trituberculatus</name>
    <name type="common">Swimming crab</name>
    <name type="synonym">Neptunus trituberculatus</name>
    <dbReference type="NCBI Taxonomy" id="210409"/>
    <lineage>
        <taxon>Eukaryota</taxon>
        <taxon>Metazoa</taxon>
        <taxon>Ecdysozoa</taxon>
        <taxon>Arthropoda</taxon>
        <taxon>Crustacea</taxon>
        <taxon>Multicrustacea</taxon>
        <taxon>Malacostraca</taxon>
        <taxon>Eumalacostraca</taxon>
        <taxon>Eucarida</taxon>
        <taxon>Decapoda</taxon>
        <taxon>Pleocyemata</taxon>
        <taxon>Brachyura</taxon>
        <taxon>Eubrachyura</taxon>
        <taxon>Portunoidea</taxon>
        <taxon>Portunidae</taxon>
        <taxon>Portuninae</taxon>
        <taxon>Portunus</taxon>
    </lineage>
</organism>
<dbReference type="PROSITE" id="PS50940">
    <property type="entry name" value="CHIT_BIND_II"/>
    <property type="match status" value="1"/>
</dbReference>
<evidence type="ECO:0000256" key="1">
    <source>
        <dbReference type="SAM" id="MobiDB-lite"/>
    </source>
</evidence>
<dbReference type="OrthoDB" id="6330787at2759"/>
<gene>
    <name evidence="3" type="ORF">E2C01_063812</name>
</gene>
<accession>A0A5B7HEP2</accession>
<protein>
    <recommendedName>
        <fullName evidence="2">Chitin-binding type-2 domain-containing protein</fullName>
    </recommendedName>
</protein>
<dbReference type="GO" id="GO:0008061">
    <property type="term" value="F:chitin binding"/>
    <property type="evidence" value="ECO:0007669"/>
    <property type="project" value="InterPro"/>
</dbReference>
<evidence type="ECO:0000313" key="3">
    <source>
        <dbReference type="EMBL" id="MPC69582.1"/>
    </source>
</evidence>
<feature type="region of interest" description="Disordered" evidence="1">
    <location>
        <begin position="236"/>
        <end position="370"/>
    </location>
</feature>
<dbReference type="GO" id="GO:0005576">
    <property type="term" value="C:extracellular region"/>
    <property type="evidence" value="ECO:0007669"/>
    <property type="project" value="InterPro"/>
</dbReference>